<keyword evidence="3 5" id="KW-1133">Transmembrane helix</keyword>
<dbReference type="Proteomes" id="UP000253934">
    <property type="component" value="Unassembled WGS sequence"/>
</dbReference>
<reference evidence="7" key="1">
    <citation type="submission" date="2018-04" db="EMBL/GenBank/DDBJ databases">
        <title>Draft genome sequence of the Candidatus Spirobacillus cienkowskii, a pathogen of freshwater Daphnia species, reconstructed from hemolymph metagenomic reads.</title>
        <authorList>
            <person name="Bresciani L."/>
            <person name="Lemos L.N."/>
            <person name="Wale N."/>
            <person name="Lin J.Y."/>
            <person name="Fernandes G.R."/>
            <person name="Duffy M.A."/>
            <person name="Rodrigues J.M."/>
        </authorList>
    </citation>
    <scope>NUCLEOTIDE SEQUENCE [LARGE SCALE GENOMIC DNA]</scope>
    <source>
        <strain evidence="7">Binning01</strain>
    </source>
</reference>
<dbReference type="PROSITE" id="PS50928">
    <property type="entry name" value="ABC_TM1"/>
    <property type="match status" value="1"/>
</dbReference>
<dbReference type="PANTHER" id="PTHR30325:SF0">
    <property type="entry name" value="INNER MEMBRANE ABC TRANSPORTER PERMEASE PROTEIN YEJE"/>
    <property type="match status" value="1"/>
</dbReference>
<evidence type="ECO:0000313" key="8">
    <source>
        <dbReference type="Proteomes" id="UP000253934"/>
    </source>
</evidence>
<evidence type="ECO:0000256" key="4">
    <source>
        <dbReference type="ARBA" id="ARBA00023136"/>
    </source>
</evidence>
<dbReference type="InterPro" id="IPR035906">
    <property type="entry name" value="MetI-like_sf"/>
</dbReference>
<evidence type="ECO:0000259" key="6">
    <source>
        <dbReference type="PROSITE" id="PS50928"/>
    </source>
</evidence>
<dbReference type="GO" id="GO:0005886">
    <property type="term" value="C:plasma membrane"/>
    <property type="evidence" value="ECO:0007669"/>
    <property type="project" value="UniProtKB-SubCell"/>
</dbReference>
<evidence type="ECO:0000256" key="5">
    <source>
        <dbReference type="RuleBase" id="RU363032"/>
    </source>
</evidence>
<keyword evidence="5" id="KW-0813">Transport</keyword>
<dbReference type="GO" id="GO:0042884">
    <property type="term" value="P:microcin transport"/>
    <property type="evidence" value="ECO:0007669"/>
    <property type="project" value="TreeGrafter"/>
</dbReference>
<gene>
    <name evidence="7" type="ORF">DCC88_11305</name>
</gene>
<dbReference type="Pfam" id="PF00528">
    <property type="entry name" value="BPD_transp_1"/>
    <property type="match status" value="1"/>
</dbReference>
<comment type="caution">
    <text evidence="7">The sequence shown here is derived from an EMBL/GenBank/DDBJ whole genome shotgun (WGS) entry which is preliminary data.</text>
</comment>
<dbReference type="InterPro" id="IPR000515">
    <property type="entry name" value="MetI-like"/>
</dbReference>
<keyword evidence="4 5" id="KW-0472">Membrane</keyword>
<dbReference type="AlphaFoldDB" id="A0A369KKP8"/>
<comment type="similarity">
    <text evidence="5">Belongs to the binding-protein-dependent transport system permease family.</text>
</comment>
<dbReference type="EMBL" id="QOVW01000096">
    <property type="protein sequence ID" value="RDB35209.1"/>
    <property type="molecule type" value="Genomic_DNA"/>
</dbReference>
<evidence type="ECO:0000256" key="3">
    <source>
        <dbReference type="ARBA" id="ARBA00022989"/>
    </source>
</evidence>
<feature type="transmembrane region" description="Helical" evidence="5">
    <location>
        <begin position="136"/>
        <end position="162"/>
    </location>
</feature>
<name>A0A369KKP8_9BACT</name>
<dbReference type="GO" id="GO:0055085">
    <property type="term" value="P:transmembrane transport"/>
    <property type="evidence" value="ECO:0007669"/>
    <property type="project" value="InterPro"/>
</dbReference>
<comment type="subcellular location">
    <subcellularLocation>
        <location evidence="1 5">Cell membrane</location>
        <topology evidence="1 5">Multi-pass membrane protein</topology>
    </subcellularLocation>
</comment>
<dbReference type="Gene3D" id="1.10.3720.10">
    <property type="entry name" value="MetI-like"/>
    <property type="match status" value="1"/>
</dbReference>
<proteinExistence type="inferred from homology"/>
<keyword evidence="8" id="KW-1185">Reference proteome</keyword>
<feature type="transmembrane region" description="Helical" evidence="5">
    <location>
        <begin position="174"/>
        <end position="190"/>
    </location>
</feature>
<evidence type="ECO:0000256" key="1">
    <source>
        <dbReference type="ARBA" id="ARBA00004651"/>
    </source>
</evidence>
<evidence type="ECO:0000313" key="7">
    <source>
        <dbReference type="EMBL" id="RDB35209.1"/>
    </source>
</evidence>
<feature type="transmembrane region" description="Helical" evidence="5">
    <location>
        <begin position="300"/>
        <end position="322"/>
    </location>
</feature>
<dbReference type="PANTHER" id="PTHR30325">
    <property type="entry name" value="MEMBRANE COMPONENT OF ABC TRANSPORTER"/>
    <property type="match status" value="1"/>
</dbReference>
<sequence>MKNKRKLELFFLQKKTKFGLIIFLILFICALFAEIISNNKPIIFIKEKHIYFPSFIEYTPNDFKLQDVFVVDYKQLEKAEKAHGHFVFSIYPFFQWNAEEQTAFILMPPSSLHVLGTDNLGRDILARLLYGTRISLSFAIILWLLSYSIGTIIGAVQGYFVGSVDFLLERFKELAAIIPMLTLVVLITAITKNQSFWIILGLVLIFGWMGIASQIRANVLTLRRRDFCEASIALGGSHFRILWKHILPNALTPIITLSPFAIESGISLLAALDYLGFGLPPPTPSLGELMAQGRDNIQNAPWVLISPVVTILLLLISISLIGQALRATFDPRSA</sequence>
<dbReference type="CDD" id="cd06261">
    <property type="entry name" value="TM_PBP2"/>
    <property type="match status" value="1"/>
</dbReference>
<feature type="transmembrane region" description="Helical" evidence="5">
    <location>
        <begin position="250"/>
        <end position="272"/>
    </location>
</feature>
<protein>
    <submittedName>
        <fullName evidence="7">ABC transporter permease subunit</fullName>
    </submittedName>
</protein>
<dbReference type="SUPFAM" id="SSF161098">
    <property type="entry name" value="MetI-like"/>
    <property type="match status" value="1"/>
</dbReference>
<accession>A0A369KKP8</accession>
<feature type="domain" description="ABC transmembrane type-1" evidence="6">
    <location>
        <begin position="136"/>
        <end position="322"/>
    </location>
</feature>
<evidence type="ECO:0000256" key="2">
    <source>
        <dbReference type="ARBA" id="ARBA00022692"/>
    </source>
</evidence>
<keyword evidence="2 5" id="KW-0812">Transmembrane</keyword>
<organism evidence="7 8">
    <name type="scientific">Spirobacillus cienkowskii</name>
    <dbReference type="NCBI Taxonomy" id="495820"/>
    <lineage>
        <taxon>Bacteria</taxon>
        <taxon>Pseudomonadati</taxon>
        <taxon>Bdellovibrionota</taxon>
        <taxon>Oligoflexia</taxon>
        <taxon>Silvanigrellales</taxon>
        <taxon>Spirobacillus</taxon>
    </lineage>
</organism>
<dbReference type="RefSeq" id="WP_338636952.1">
    <property type="nucleotide sequence ID" value="NZ_CP146516.1"/>
</dbReference>
<feature type="transmembrane region" description="Helical" evidence="5">
    <location>
        <begin position="196"/>
        <end position="215"/>
    </location>
</feature>